<proteinExistence type="predicted"/>
<keyword evidence="2" id="KW-1185">Reference proteome</keyword>
<sequence length="170" mass="18753">MLMVWYQDDWLKTSASSLQLWEKAHLEPYTLQKPMTYYVVCPDINPLTTAAADFFQQLGTGSVACPNAATAGAQFLRAEMLLSGYFIRPCKDGGSIIHKVDIAYAVETGQGSERVMYGFTILFVSVVWNMLGGCPVTFCPLFCSILIAVLLGFVGLFDWFMYGSRGAQDG</sequence>
<organism evidence="1 2">
    <name type="scientific">Camellia lanceoleosa</name>
    <dbReference type="NCBI Taxonomy" id="1840588"/>
    <lineage>
        <taxon>Eukaryota</taxon>
        <taxon>Viridiplantae</taxon>
        <taxon>Streptophyta</taxon>
        <taxon>Embryophyta</taxon>
        <taxon>Tracheophyta</taxon>
        <taxon>Spermatophyta</taxon>
        <taxon>Magnoliopsida</taxon>
        <taxon>eudicotyledons</taxon>
        <taxon>Gunneridae</taxon>
        <taxon>Pentapetalae</taxon>
        <taxon>asterids</taxon>
        <taxon>Ericales</taxon>
        <taxon>Theaceae</taxon>
        <taxon>Camellia</taxon>
    </lineage>
</organism>
<comment type="caution">
    <text evidence="1">The sequence shown here is derived from an EMBL/GenBank/DDBJ whole genome shotgun (WGS) entry which is preliminary data.</text>
</comment>
<protein>
    <submittedName>
        <fullName evidence="1">Mediator of RNA polymerase II transcription subunit 13</fullName>
    </submittedName>
</protein>
<reference evidence="1 2" key="1">
    <citation type="journal article" date="2022" name="Plant J.">
        <title>Chromosome-level genome of Camellia lanceoleosa provides a valuable resource for understanding genome evolution and self-incompatibility.</title>
        <authorList>
            <person name="Gong W."/>
            <person name="Xiao S."/>
            <person name="Wang L."/>
            <person name="Liao Z."/>
            <person name="Chang Y."/>
            <person name="Mo W."/>
            <person name="Hu G."/>
            <person name="Li W."/>
            <person name="Zhao G."/>
            <person name="Zhu H."/>
            <person name="Hu X."/>
            <person name="Ji K."/>
            <person name="Xiang X."/>
            <person name="Song Q."/>
            <person name="Yuan D."/>
            <person name="Jin S."/>
            <person name="Zhang L."/>
        </authorList>
    </citation>
    <scope>NUCLEOTIDE SEQUENCE [LARGE SCALE GENOMIC DNA]</scope>
    <source>
        <strain evidence="1">SQ_2022a</strain>
    </source>
</reference>
<dbReference type="EMBL" id="CM045764">
    <property type="protein sequence ID" value="KAI8008491.1"/>
    <property type="molecule type" value="Genomic_DNA"/>
</dbReference>
<name>A0ACC0H628_9ERIC</name>
<evidence type="ECO:0000313" key="2">
    <source>
        <dbReference type="Proteomes" id="UP001060215"/>
    </source>
</evidence>
<evidence type="ECO:0000313" key="1">
    <source>
        <dbReference type="EMBL" id="KAI8008491.1"/>
    </source>
</evidence>
<accession>A0ACC0H628</accession>
<dbReference type="Proteomes" id="UP001060215">
    <property type="component" value="Chromosome 7"/>
</dbReference>
<gene>
    <name evidence="1" type="ORF">LOK49_LG07G01255</name>
</gene>